<feature type="chain" id="PRO_5002949846" description="Extracellular membrane protein CFEM domain-containing protein" evidence="2">
    <location>
        <begin position="19"/>
        <end position="133"/>
    </location>
</feature>
<dbReference type="OrthoDB" id="4174246at2759"/>
<protein>
    <recommendedName>
        <fullName evidence="5">Extracellular membrane protein CFEM domain-containing protein</fullName>
    </recommendedName>
</protein>
<evidence type="ECO:0000256" key="1">
    <source>
        <dbReference type="SAM" id="MobiDB-lite"/>
    </source>
</evidence>
<organism evidence="3 4">
    <name type="scientific">Arthroderma otae (strain ATCC MYA-4605 / CBS 113480)</name>
    <name type="common">Microsporum canis</name>
    <dbReference type="NCBI Taxonomy" id="554155"/>
    <lineage>
        <taxon>Eukaryota</taxon>
        <taxon>Fungi</taxon>
        <taxon>Dikarya</taxon>
        <taxon>Ascomycota</taxon>
        <taxon>Pezizomycotina</taxon>
        <taxon>Eurotiomycetes</taxon>
        <taxon>Eurotiomycetidae</taxon>
        <taxon>Onygenales</taxon>
        <taxon>Arthrodermataceae</taxon>
        <taxon>Microsporum</taxon>
    </lineage>
</organism>
<dbReference type="OMA" id="TACKCYE"/>
<proteinExistence type="predicted"/>
<sequence length="133" mass="13123">MQFKAVILSAFMAGAAIAAPANSTSQGRTGSSSSSGNAAGLPSFPGSPSGGTPTIPGIPSLPSLGSAPDCEKLVRSIASCAAKGDLVQILICARTNVPTACKCYEELPKGQLTLPFIDQICSIAAPGQGSGSV</sequence>
<dbReference type="RefSeq" id="XP_002842560.1">
    <property type="nucleotide sequence ID" value="XM_002842514.1"/>
</dbReference>
<reference evidence="4" key="1">
    <citation type="journal article" date="2012" name="MBio">
        <title>Comparative genome analysis of Trichophyton rubrum and related dermatophytes reveals candidate genes involved in infection.</title>
        <authorList>
            <person name="Martinez D.A."/>
            <person name="Oliver B.G."/>
            <person name="Graeser Y."/>
            <person name="Goldberg J.M."/>
            <person name="Li W."/>
            <person name="Martinez-Rossi N.M."/>
            <person name="Monod M."/>
            <person name="Shelest E."/>
            <person name="Barton R.C."/>
            <person name="Birch E."/>
            <person name="Brakhage A.A."/>
            <person name="Chen Z."/>
            <person name="Gurr S.J."/>
            <person name="Heiman D."/>
            <person name="Heitman J."/>
            <person name="Kosti I."/>
            <person name="Rossi A."/>
            <person name="Saif S."/>
            <person name="Samalova M."/>
            <person name="Saunders C.W."/>
            <person name="Shea T."/>
            <person name="Summerbell R.C."/>
            <person name="Xu J."/>
            <person name="Young S."/>
            <person name="Zeng Q."/>
            <person name="Birren B.W."/>
            <person name="Cuomo C.A."/>
            <person name="White T.C."/>
        </authorList>
    </citation>
    <scope>NUCLEOTIDE SEQUENCE [LARGE SCALE GENOMIC DNA]</scope>
    <source>
        <strain evidence="4">ATCC MYA-4605 / CBS 113480</strain>
    </source>
</reference>
<feature type="region of interest" description="Disordered" evidence="1">
    <location>
        <begin position="22"/>
        <end position="62"/>
    </location>
</feature>
<gene>
    <name evidence="3" type="ORF">MCYG_08700</name>
</gene>
<dbReference type="GeneID" id="9226554"/>
<dbReference type="VEuPathDB" id="FungiDB:MCYG_08700"/>
<name>C5G178_ARTOC</name>
<dbReference type="HOGENOM" id="CLU_1906249_0_0_1"/>
<dbReference type="Proteomes" id="UP000002035">
    <property type="component" value="Unassembled WGS sequence"/>
</dbReference>
<dbReference type="AlphaFoldDB" id="C5G178"/>
<keyword evidence="2" id="KW-0732">Signal</keyword>
<keyword evidence="4" id="KW-1185">Reference proteome</keyword>
<evidence type="ECO:0000313" key="4">
    <source>
        <dbReference type="Proteomes" id="UP000002035"/>
    </source>
</evidence>
<feature type="signal peptide" evidence="2">
    <location>
        <begin position="1"/>
        <end position="18"/>
    </location>
</feature>
<dbReference type="eggNOG" id="ENOG502T5B0">
    <property type="taxonomic scope" value="Eukaryota"/>
</dbReference>
<evidence type="ECO:0000313" key="3">
    <source>
        <dbReference type="EMBL" id="EEQ28541.1"/>
    </source>
</evidence>
<evidence type="ECO:0008006" key="5">
    <source>
        <dbReference type="Google" id="ProtNLM"/>
    </source>
</evidence>
<evidence type="ECO:0000256" key="2">
    <source>
        <dbReference type="SAM" id="SignalP"/>
    </source>
</evidence>
<dbReference type="EMBL" id="DS995710">
    <property type="protein sequence ID" value="EEQ28541.1"/>
    <property type="molecule type" value="Genomic_DNA"/>
</dbReference>
<accession>C5G178</accession>